<dbReference type="HAMAP" id="MF_00020">
    <property type="entry name" value="Acetate_kinase"/>
    <property type="match status" value="1"/>
</dbReference>
<comment type="subcellular location">
    <subcellularLocation>
        <location evidence="6">Cytoplasm</location>
    </subcellularLocation>
</comment>
<dbReference type="RefSeq" id="WP_252595769.1">
    <property type="nucleotide sequence ID" value="NZ_CP099489.1"/>
</dbReference>
<keyword evidence="3 6" id="KW-0547">Nucleotide-binding</keyword>
<keyword evidence="4 6" id="KW-0418">Kinase</keyword>
<dbReference type="SUPFAM" id="SSF53067">
    <property type="entry name" value="Actin-like ATPase domain"/>
    <property type="match status" value="2"/>
</dbReference>
<reference evidence="8" key="1">
    <citation type="submission" date="2022-06" db="EMBL/GenBank/DDBJ databases">
        <title>Ornithinimicrobium HY1793.</title>
        <authorList>
            <person name="Huang Y."/>
        </authorList>
    </citation>
    <scope>NUCLEOTIDE SEQUENCE</scope>
    <source>
        <strain evidence="8">HY1793</strain>
    </source>
</reference>
<evidence type="ECO:0000256" key="1">
    <source>
        <dbReference type="ARBA" id="ARBA00008748"/>
    </source>
</evidence>
<dbReference type="EMBL" id="CP099489">
    <property type="protein sequence ID" value="USQ82163.1"/>
    <property type="molecule type" value="Genomic_DNA"/>
</dbReference>
<name>A0ABY4YZE6_9MICO</name>
<feature type="binding site" evidence="6">
    <location>
        <begin position="224"/>
        <end position="228"/>
    </location>
    <ligand>
        <name>ATP</name>
        <dbReference type="ChEBI" id="CHEBI:30616"/>
    </ligand>
</feature>
<comment type="cofactor">
    <cofactor evidence="6">
        <name>Mg(2+)</name>
        <dbReference type="ChEBI" id="CHEBI:18420"/>
    </cofactor>
    <cofactor evidence="6">
        <name>Mn(2+)</name>
        <dbReference type="ChEBI" id="CHEBI:29035"/>
    </cofactor>
    <text evidence="6">Mg(2+). Can also accept Mn(2+).</text>
</comment>
<comment type="similarity">
    <text evidence="1 6 7">Belongs to the acetokinase family.</text>
</comment>
<keyword evidence="2 6" id="KW-0808">Transferase</keyword>
<keyword evidence="6" id="KW-0479">Metal-binding</keyword>
<feature type="binding site" evidence="6">
    <location>
        <position position="26"/>
    </location>
    <ligand>
        <name>Mg(2+)</name>
        <dbReference type="ChEBI" id="CHEBI:18420"/>
    </ligand>
</feature>
<evidence type="ECO:0000256" key="6">
    <source>
        <dbReference type="HAMAP-Rule" id="MF_00020"/>
    </source>
</evidence>
<dbReference type="Gene3D" id="3.30.420.40">
    <property type="match status" value="2"/>
</dbReference>
<dbReference type="Proteomes" id="UP001056455">
    <property type="component" value="Chromosome"/>
</dbReference>
<feature type="binding site" evidence="6">
    <location>
        <begin position="346"/>
        <end position="350"/>
    </location>
    <ligand>
        <name>ATP</name>
        <dbReference type="ChEBI" id="CHEBI:30616"/>
    </ligand>
</feature>
<dbReference type="EC" id="2.7.2.1" evidence="6"/>
<dbReference type="CDD" id="cd24010">
    <property type="entry name" value="ASKHA_NBD_AcK_PK"/>
    <property type="match status" value="1"/>
</dbReference>
<feature type="binding site" evidence="6">
    <location>
        <position position="399"/>
    </location>
    <ligand>
        <name>Mg(2+)</name>
        <dbReference type="ChEBI" id="CHEBI:18420"/>
    </ligand>
</feature>
<dbReference type="GO" id="GO:0016301">
    <property type="term" value="F:kinase activity"/>
    <property type="evidence" value="ECO:0007669"/>
    <property type="project" value="UniProtKB-KW"/>
</dbReference>
<evidence type="ECO:0000256" key="2">
    <source>
        <dbReference type="ARBA" id="ARBA00022679"/>
    </source>
</evidence>
<keyword evidence="9" id="KW-1185">Reference proteome</keyword>
<protein>
    <recommendedName>
        <fullName evidence="6">Acetate kinase</fullName>
        <ecNumber evidence="6">2.7.2.1</ecNumber>
    </recommendedName>
    <alternativeName>
        <fullName evidence="6">Acetokinase</fullName>
    </alternativeName>
</protein>
<evidence type="ECO:0000256" key="7">
    <source>
        <dbReference type="RuleBase" id="RU003835"/>
    </source>
</evidence>
<dbReference type="PROSITE" id="PS01076">
    <property type="entry name" value="ACETATE_KINASE_2"/>
    <property type="match status" value="1"/>
</dbReference>
<feature type="binding site" evidence="6">
    <location>
        <position position="107"/>
    </location>
    <ligand>
        <name>substrate</name>
    </ligand>
</feature>
<keyword evidence="6" id="KW-0963">Cytoplasm</keyword>
<accession>A0ABY4YZE6</accession>
<gene>
    <name evidence="6" type="primary">ackA</name>
    <name evidence="8" type="ORF">NF556_10115</name>
</gene>
<evidence type="ECO:0000256" key="4">
    <source>
        <dbReference type="ARBA" id="ARBA00022777"/>
    </source>
</evidence>
<keyword evidence="5 6" id="KW-0067">ATP-binding</keyword>
<feature type="binding site" evidence="6">
    <location>
        <begin position="298"/>
        <end position="300"/>
    </location>
    <ligand>
        <name>ATP</name>
        <dbReference type="ChEBI" id="CHEBI:30616"/>
    </ligand>
</feature>
<evidence type="ECO:0000313" key="9">
    <source>
        <dbReference type="Proteomes" id="UP001056455"/>
    </source>
</evidence>
<comment type="function">
    <text evidence="6">Catalyzes the formation of acetyl phosphate from acetate and ATP. Can also catalyze the reverse reaction.</text>
</comment>
<dbReference type="PIRSF" id="PIRSF000722">
    <property type="entry name" value="Acetate_prop_kin"/>
    <property type="match status" value="1"/>
</dbReference>
<evidence type="ECO:0000256" key="3">
    <source>
        <dbReference type="ARBA" id="ARBA00022741"/>
    </source>
</evidence>
<sequence>MPTAPGGESVTDIRGPVADGPVLVINAGSSSLKYQLVVAESGQSLATGLIERIGLADGSARHTVGGQDHVVEQEIPDHAAAFEVLNEQFAEHGPDLQSAGTVAVGHRVVHGGAQFASTVLIDDDVLATLRRLVPLAPLHNPGNIAGIETALQTFPDLPQVAVFDTAFHQSMPPAAYTYAVPLAWRQTFNIRHYGFHGTSHAYVSRRVADLLDRPLQDVNTVVLHLGNGASACAVEGGRSVDTSMGLSPLGGLVMGTRPGDLDPGLPAHLARVAGMTLPEFDHALNKESGLKALAGDSDFRQVMKRRHAGDDAAALAFDVVVHRLVRHLGALALVLGRLDAIAFTAGIGENSPELRAAVLERAGLLGVALDPAANESPDGETRISTPESVVAAFVVPTNEEWEIAREATRLLANH</sequence>
<dbReference type="Pfam" id="PF00871">
    <property type="entry name" value="Acetate_kinase"/>
    <property type="match status" value="1"/>
</dbReference>
<comment type="pathway">
    <text evidence="6">Metabolic intermediate biosynthesis; acetyl-CoA biosynthesis; acetyl-CoA from acetate: step 1/2.</text>
</comment>
<feature type="active site" description="Proton donor/acceptor" evidence="6">
    <location>
        <position position="164"/>
    </location>
</feature>
<dbReference type="InterPro" id="IPR023865">
    <property type="entry name" value="Aliphatic_acid_kinase_CS"/>
</dbReference>
<evidence type="ECO:0000256" key="5">
    <source>
        <dbReference type="ARBA" id="ARBA00022840"/>
    </source>
</evidence>
<dbReference type="PROSITE" id="PS01075">
    <property type="entry name" value="ACETATE_KINASE_1"/>
    <property type="match status" value="1"/>
</dbReference>
<comment type="subunit">
    <text evidence="6">Homodimer.</text>
</comment>
<comment type="catalytic activity">
    <reaction evidence="6">
        <text>acetate + ATP = acetyl phosphate + ADP</text>
        <dbReference type="Rhea" id="RHEA:11352"/>
        <dbReference type="ChEBI" id="CHEBI:22191"/>
        <dbReference type="ChEBI" id="CHEBI:30089"/>
        <dbReference type="ChEBI" id="CHEBI:30616"/>
        <dbReference type="ChEBI" id="CHEBI:456216"/>
        <dbReference type="EC" id="2.7.2.1"/>
    </reaction>
</comment>
<feature type="binding site" evidence="6">
    <location>
        <position position="33"/>
    </location>
    <ligand>
        <name>ATP</name>
        <dbReference type="ChEBI" id="CHEBI:30616"/>
    </ligand>
</feature>
<dbReference type="InterPro" id="IPR000890">
    <property type="entry name" value="Aliphatic_acid_kin_short-chain"/>
</dbReference>
<dbReference type="PANTHER" id="PTHR21060:SF15">
    <property type="entry name" value="ACETATE KINASE-RELATED"/>
    <property type="match status" value="1"/>
</dbReference>
<dbReference type="InterPro" id="IPR043129">
    <property type="entry name" value="ATPase_NBD"/>
</dbReference>
<organism evidence="8 9">
    <name type="scientific">Ornithinimicrobium faecis</name>
    <dbReference type="NCBI Taxonomy" id="2934158"/>
    <lineage>
        <taxon>Bacteria</taxon>
        <taxon>Bacillati</taxon>
        <taxon>Actinomycetota</taxon>
        <taxon>Actinomycetes</taxon>
        <taxon>Micrococcales</taxon>
        <taxon>Ornithinimicrobiaceae</taxon>
        <taxon>Ornithinimicrobium</taxon>
    </lineage>
</organism>
<feature type="site" description="Transition state stabilizer" evidence="6">
    <location>
        <position position="257"/>
    </location>
</feature>
<dbReference type="NCBIfam" id="TIGR00016">
    <property type="entry name" value="ackA"/>
    <property type="match status" value="1"/>
</dbReference>
<evidence type="ECO:0000313" key="8">
    <source>
        <dbReference type="EMBL" id="USQ82163.1"/>
    </source>
</evidence>
<dbReference type="PANTHER" id="PTHR21060">
    <property type="entry name" value="ACETATE KINASE"/>
    <property type="match status" value="1"/>
</dbReference>
<proteinExistence type="inferred from homology"/>
<dbReference type="InterPro" id="IPR004372">
    <property type="entry name" value="Ac/propionate_kinase"/>
</dbReference>
<feature type="site" description="Transition state stabilizer" evidence="6">
    <location>
        <position position="196"/>
    </location>
</feature>
<dbReference type="PRINTS" id="PR00471">
    <property type="entry name" value="ACETATEKNASE"/>
</dbReference>
<keyword evidence="6" id="KW-0460">Magnesium</keyword>